<name>A0A1W1E589_9ZZZZ</name>
<evidence type="ECO:0000313" key="1">
    <source>
        <dbReference type="EMBL" id="SFV89123.1"/>
    </source>
</evidence>
<proteinExistence type="predicted"/>
<dbReference type="EMBL" id="FPIA01000122">
    <property type="protein sequence ID" value="SFV89123.1"/>
    <property type="molecule type" value="Genomic_DNA"/>
</dbReference>
<accession>A0A1W1E589</accession>
<gene>
    <name evidence="1" type="ORF">MNB_SUP05-SYMBIONT-7-104</name>
</gene>
<organism evidence="1">
    <name type="scientific">hydrothermal vent metagenome</name>
    <dbReference type="NCBI Taxonomy" id="652676"/>
    <lineage>
        <taxon>unclassified sequences</taxon>
        <taxon>metagenomes</taxon>
        <taxon>ecological metagenomes</taxon>
    </lineage>
</organism>
<dbReference type="AlphaFoldDB" id="A0A1W1E589"/>
<protein>
    <submittedName>
        <fullName evidence="1">Uncharacterized protein</fullName>
    </submittedName>
</protein>
<sequence>MSPIGDMTLVVLLSDTKRLKSLPQVIYLNPTHNAIYKK</sequence>
<reference evidence="1" key="1">
    <citation type="submission" date="2016-10" db="EMBL/GenBank/DDBJ databases">
        <authorList>
            <person name="de Groot N.N."/>
        </authorList>
    </citation>
    <scope>NUCLEOTIDE SEQUENCE</scope>
</reference>